<evidence type="ECO:0000256" key="1">
    <source>
        <dbReference type="ARBA" id="ARBA00004571"/>
    </source>
</evidence>
<feature type="domain" description="TonB-dependent receptor-like beta-barrel" evidence="10">
    <location>
        <begin position="241"/>
        <end position="652"/>
    </location>
</feature>
<name>A0A5C6TUR7_9SPHN</name>
<dbReference type="EMBL" id="VOQQ01000001">
    <property type="protein sequence ID" value="TXC64132.1"/>
    <property type="molecule type" value="Genomic_DNA"/>
</dbReference>
<dbReference type="Proteomes" id="UP000321249">
    <property type="component" value="Unassembled WGS sequence"/>
</dbReference>
<dbReference type="Gene3D" id="2.170.130.10">
    <property type="entry name" value="TonB-dependent receptor, plug domain"/>
    <property type="match status" value="1"/>
</dbReference>
<dbReference type="InterPro" id="IPR036942">
    <property type="entry name" value="Beta-barrel_TonB_sf"/>
</dbReference>
<gene>
    <name evidence="12" type="ORF">FRZ32_10970</name>
</gene>
<dbReference type="InterPro" id="IPR012910">
    <property type="entry name" value="Plug_dom"/>
</dbReference>
<dbReference type="InterPro" id="IPR000531">
    <property type="entry name" value="Beta-barrel_TonB"/>
</dbReference>
<evidence type="ECO:0000256" key="7">
    <source>
        <dbReference type="ARBA" id="ARBA00023237"/>
    </source>
</evidence>
<evidence type="ECO:0000256" key="9">
    <source>
        <dbReference type="RuleBase" id="RU003357"/>
    </source>
</evidence>
<keyword evidence="7 8" id="KW-0998">Cell outer membrane</keyword>
<dbReference type="Gene3D" id="2.40.170.20">
    <property type="entry name" value="TonB-dependent receptor, beta-barrel domain"/>
    <property type="match status" value="1"/>
</dbReference>
<organism evidence="12 13">
    <name type="scientific">Allosphingosinicella ginsenosidimutans</name>
    <dbReference type="NCBI Taxonomy" id="1176539"/>
    <lineage>
        <taxon>Bacteria</taxon>
        <taxon>Pseudomonadati</taxon>
        <taxon>Pseudomonadota</taxon>
        <taxon>Alphaproteobacteria</taxon>
        <taxon>Sphingomonadales</taxon>
        <taxon>Sphingomonadaceae</taxon>
        <taxon>Allosphingosinicella</taxon>
    </lineage>
</organism>
<evidence type="ECO:0000259" key="10">
    <source>
        <dbReference type="Pfam" id="PF00593"/>
    </source>
</evidence>
<accession>A0A5C6TUR7</accession>
<comment type="caution">
    <text evidence="12">The sequence shown here is derived from an EMBL/GenBank/DDBJ whole genome shotgun (WGS) entry which is preliminary data.</text>
</comment>
<keyword evidence="13" id="KW-1185">Reference proteome</keyword>
<dbReference type="OrthoDB" id="7374174at2"/>
<feature type="domain" description="TonB-dependent receptor plug" evidence="11">
    <location>
        <begin position="41"/>
        <end position="149"/>
    </location>
</feature>
<comment type="similarity">
    <text evidence="8 9">Belongs to the TonB-dependent receptor family.</text>
</comment>
<dbReference type="SUPFAM" id="SSF56935">
    <property type="entry name" value="Porins"/>
    <property type="match status" value="1"/>
</dbReference>
<comment type="subcellular location">
    <subcellularLocation>
        <location evidence="1 8">Cell outer membrane</location>
        <topology evidence="1 8">Multi-pass membrane protein</topology>
    </subcellularLocation>
</comment>
<proteinExistence type="inferred from homology"/>
<keyword evidence="3 8" id="KW-1134">Transmembrane beta strand</keyword>
<keyword evidence="6 8" id="KW-0472">Membrane</keyword>
<sequence>MSLDFVLLCLASAGGPAPADIGPTIVVTGHGLAESPGDAVYDVVTIDRDRLVNAPSNRMEDVLGDVPGFQLFRRSDSSSANPTSQGATLRALGGNASSRALLLLDGVPQSDPFGGWITWPAFDPRRLGRVRVIRGGGSGVSGPGALSGTIELESAAPDEIDGLRAGIAYGSRDSIDAYAGLGVHAGAGFVSLSGAYARGDGFAPIVAAQRGPADRPAPYEQASIDLRGIAAVGPDLELQANLDAFDDRRERGTAFSDIETQGTDASLRLVGKGAVPFSLLAYVQTRQFYNSFASVNAERSAATRVSEQYAVPSTGIGARGEIRPLTGPVELRLGADWRETRGRTEERFAFVGGAGTKGRIAGGQTDTYGAFAELTARTGGFTLTAGGRIDRWAIAPGFLDERMLGTGAPLASTVFPSRRGWEPTGRAGAAWHASDALTLRAAAYRGWRLPTLNELYRPFRAGPDATAANAGLSPERLDGIEAGIDLRPLPHVRFGATVFANRLKDAIANISLGEGPGTFPQVGFVAAGGTFSQRGNLDAIVSRGVELDARIDVGRWHLSAGYAFADATVRGSGPALRLDGLRPAQTPRPSAVATLSWSDPRGAYASVTARYVGGQYEDDRNSQLIPDALTVDTVVAVPVTRRLSIELRGENLAGARVVAGISGDDLVERANPRTFWIGLNWRG</sequence>
<reference evidence="12 13" key="1">
    <citation type="journal article" date="2015" name="J. Microbiol.">
        <title>Sphingosinicella ginsenosidimutans sp. nov., with ginsenoside converting activity.</title>
        <authorList>
            <person name="Kim J.K."/>
            <person name="Kang M.S."/>
            <person name="Park S.C."/>
            <person name="Kim K.M."/>
            <person name="Choi K."/>
            <person name="Yoon M.H."/>
            <person name="Im W.T."/>
        </authorList>
    </citation>
    <scope>NUCLEOTIDE SEQUENCE [LARGE SCALE GENOMIC DNA]</scope>
    <source>
        <strain evidence="12 13">BS-11</strain>
    </source>
</reference>
<dbReference type="InterPro" id="IPR039426">
    <property type="entry name" value="TonB-dep_rcpt-like"/>
</dbReference>
<dbReference type="PANTHER" id="PTHR30069">
    <property type="entry name" value="TONB-DEPENDENT OUTER MEMBRANE RECEPTOR"/>
    <property type="match status" value="1"/>
</dbReference>
<keyword evidence="12" id="KW-0675">Receptor</keyword>
<dbReference type="RefSeq" id="WP_147043538.1">
    <property type="nucleotide sequence ID" value="NZ_BAABIR010000001.1"/>
</dbReference>
<dbReference type="GO" id="GO:0009279">
    <property type="term" value="C:cell outer membrane"/>
    <property type="evidence" value="ECO:0007669"/>
    <property type="project" value="UniProtKB-SubCell"/>
</dbReference>
<dbReference type="Pfam" id="PF00593">
    <property type="entry name" value="TonB_dep_Rec_b-barrel"/>
    <property type="match status" value="1"/>
</dbReference>
<dbReference type="InterPro" id="IPR037066">
    <property type="entry name" value="Plug_dom_sf"/>
</dbReference>
<protein>
    <submittedName>
        <fullName evidence="12">TonB-dependent receptor</fullName>
    </submittedName>
</protein>
<evidence type="ECO:0000259" key="11">
    <source>
        <dbReference type="Pfam" id="PF07715"/>
    </source>
</evidence>
<evidence type="ECO:0000256" key="2">
    <source>
        <dbReference type="ARBA" id="ARBA00022448"/>
    </source>
</evidence>
<evidence type="ECO:0000256" key="3">
    <source>
        <dbReference type="ARBA" id="ARBA00022452"/>
    </source>
</evidence>
<keyword evidence="5 9" id="KW-0798">TonB box</keyword>
<evidence type="ECO:0000256" key="5">
    <source>
        <dbReference type="ARBA" id="ARBA00023077"/>
    </source>
</evidence>
<evidence type="ECO:0000256" key="6">
    <source>
        <dbReference type="ARBA" id="ARBA00023136"/>
    </source>
</evidence>
<keyword evidence="2 8" id="KW-0813">Transport</keyword>
<dbReference type="GO" id="GO:0044718">
    <property type="term" value="P:siderophore transmembrane transport"/>
    <property type="evidence" value="ECO:0007669"/>
    <property type="project" value="TreeGrafter"/>
</dbReference>
<evidence type="ECO:0000313" key="13">
    <source>
        <dbReference type="Proteomes" id="UP000321249"/>
    </source>
</evidence>
<keyword evidence="4 8" id="KW-0812">Transmembrane</keyword>
<dbReference type="PROSITE" id="PS52016">
    <property type="entry name" value="TONB_DEPENDENT_REC_3"/>
    <property type="match status" value="1"/>
</dbReference>
<dbReference type="AlphaFoldDB" id="A0A5C6TUR7"/>
<evidence type="ECO:0000256" key="4">
    <source>
        <dbReference type="ARBA" id="ARBA00022692"/>
    </source>
</evidence>
<dbReference type="PANTHER" id="PTHR30069:SF37">
    <property type="entry name" value="FERRIC VIBRIOBACTIN RECEPTOR VIUA"/>
    <property type="match status" value="1"/>
</dbReference>
<dbReference type="GO" id="GO:0015344">
    <property type="term" value="F:siderophore uptake transmembrane transporter activity"/>
    <property type="evidence" value="ECO:0007669"/>
    <property type="project" value="TreeGrafter"/>
</dbReference>
<evidence type="ECO:0000313" key="12">
    <source>
        <dbReference type="EMBL" id="TXC64132.1"/>
    </source>
</evidence>
<evidence type="ECO:0000256" key="8">
    <source>
        <dbReference type="PROSITE-ProRule" id="PRU01360"/>
    </source>
</evidence>
<dbReference type="Pfam" id="PF07715">
    <property type="entry name" value="Plug"/>
    <property type="match status" value="1"/>
</dbReference>